<reference evidence="2 3" key="1">
    <citation type="journal article" date="2019" name="Genome Biol. Evol.">
        <title>Insights into the evolution of the New World diploid cottons (Gossypium, subgenus Houzingenia) based on genome sequencing.</title>
        <authorList>
            <person name="Grover C.E."/>
            <person name="Arick M.A. 2nd"/>
            <person name="Thrash A."/>
            <person name="Conover J.L."/>
            <person name="Sanders W.S."/>
            <person name="Peterson D.G."/>
            <person name="Frelichowski J.E."/>
            <person name="Scheffler J.A."/>
            <person name="Scheffler B.E."/>
            <person name="Wendel J.F."/>
        </authorList>
    </citation>
    <scope>NUCLEOTIDE SEQUENCE [LARGE SCALE GENOMIC DNA]</scope>
    <source>
        <strain evidence="2">27</strain>
        <tissue evidence="2">Leaf</tissue>
    </source>
</reference>
<proteinExistence type="predicted"/>
<dbReference type="Proteomes" id="UP000593561">
    <property type="component" value="Unassembled WGS sequence"/>
</dbReference>
<evidence type="ECO:0000313" key="2">
    <source>
        <dbReference type="EMBL" id="MBA0630673.1"/>
    </source>
</evidence>
<comment type="caution">
    <text evidence="2">The sequence shown here is derived from an EMBL/GenBank/DDBJ whole genome shotgun (WGS) entry which is preliminary data.</text>
</comment>
<gene>
    <name evidence="2" type="ORF">Godav_002744</name>
</gene>
<accession>A0A7J8SXJ8</accession>
<feature type="domain" description="Reverse transcriptase zinc-binding" evidence="1">
    <location>
        <begin position="7"/>
        <end position="69"/>
    </location>
</feature>
<evidence type="ECO:0000313" key="3">
    <source>
        <dbReference type="Proteomes" id="UP000593561"/>
    </source>
</evidence>
<sequence>MKNYYIALWGLKVPSKIKINLWRITNNFLPTLSSLKFRRLRFKALCPLCGEDDESTVHVFRDCNVAKQVLQSKQKIQKAHWEPPTENQVKVNFDTSFHQPNNRAVSGIINHMSAFTELPSQKTCTVFGSMELLFHSVPTPCVTSTHMFGSPFK</sequence>
<dbReference type="InterPro" id="IPR026960">
    <property type="entry name" value="RVT-Znf"/>
</dbReference>
<name>A0A7J8SXJ8_GOSDV</name>
<organism evidence="2 3">
    <name type="scientific">Gossypium davidsonii</name>
    <name type="common">Davidson's cotton</name>
    <name type="synonym">Gossypium klotzschianum subsp. davidsonii</name>
    <dbReference type="NCBI Taxonomy" id="34287"/>
    <lineage>
        <taxon>Eukaryota</taxon>
        <taxon>Viridiplantae</taxon>
        <taxon>Streptophyta</taxon>
        <taxon>Embryophyta</taxon>
        <taxon>Tracheophyta</taxon>
        <taxon>Spermatophyta</taxon>
        <taxon>Magnoliopsida</taxon>
        <taxon>eudicotyledons</taxon>
        <taxon>Gunneridae</taxon>
        <taxon>Pentapetalae</taxon>
        <taxon>rosids</taxon>
        <taxon>malvids</taxon>
        <taxon>Malvales</taxon>
        <taxon>Malvaceae</taxon>
        <taxon>Malvoideae</taxon>
        <taxon>Gossypium</taxon>
    </lineage>
</organism>
<dbReference type="EMBL" id="JABFAC010000012">
    <property type="protein sequence ID" value="MBA0630673.1"/>
    <property type="molecule type" value="Genomic_DNA"/>
</dbReference>
<dbReference type="Pfam" id="PF13966">
    <property type="entry name" value="zf-RVT"/>
    <property type="match status" value="1"/>
</dbReference>
<keyword evidence="3" id="KW-1185">Reference proteome</keyword>
<dbReference type="AlphaFoldDB" id="A0A7J8SXJ8"/>
<protein>
    <recommendedName>
        <fullName evidence="1">Reverse transcriptase zinc-binding domain-containing protein</fullName>
    </recommendedName>
</protein>
<evidence type="ECO:0000259" key="1">
    <source>
        <dbReference type="Pfam" id="PF13966"/>
    </source>
</evidence>